<dbReference type="InterPro" id="IPR011871">
    <property type="entry name" value="Fib_succ_major"/>
</dbReference>
<dbReference type="STRING" id="290317.Cpha266_0523"/>
<sequence>MVCLWILTEQLLKNAVLLVFFLLVALGCADDRKKNGAEVSIGDQVWMNRNLEVDRYRTGDPVREAQTVAEWQDAAVHEEGAWCWYDGERDNERVYGKLYNWFAVNDSRGLAPAGWHIPSDDEWKRLAVFLGGEGIAAGKLKTLNFRVLPGVDVDNSTGFSAVPAGSRNCLDGFFGKEMAAFFWSSTQSGDFEAWNRELGSASNAIQRVSVNKSLGLSVRCIKD</sequence>
<feature type="domain" description="Fibrobacter succinogenes major paralogous" evidence="1">
    <location>
        <begin position="39"/>
        <end position="222"/>
    </location>
</feature>
<dbReference type="KEGG" id="cph:Cpha266_0523"/>
<accession>A1BDV3</accession>
<dbReference type="EMBL" id="CP000492">
    <property type="protein sequence ID" value="ABL64580.1"/>
    <property type="molecule type" value="Genomic_DNA"/>
</dbReference>
<dbReference type="HOGENOM" id="CLU_042629_0_0_10"/>
<dbReference type="AlphaFoldDB" id="A1BDV3"/>
<evidence type="ECO:0000259" key="1">
    <source>
        <dbReference type="Pfam" id="PF09603"/>
    </source>
</evidence>
<keyword evidence="3" id="KW-1185">Reference proteome</keyword>
<dbReference type="OrthoDB" id="9805760at2"/>
<organism evidence="2 3">
    <name type="scientific">Chlorobium phaeobacteroides (strain DSM 266 / SMG 266 / 2430)</name>
    <dbReference type="NCBI Taxonomy" id="290317"/>
    <lineage>
        <taxon>Bacteria</taxon>
        <taxon>Pseudomonadati</taxon>
        <taxon>Chlorobiota</taxon>
        <taxon>Chlorobiia</taxon>
        <taxon>Chlorobiales</taxon>
        <taxon>Chlorobiaceae</taxon>
        <taxon>Chlorobium/Pelodictyon group</taxon>
        <taxon>Chlorobium</taxon>
    </lineage>
</organism>
<evidence type="ECO:0000313" key="3">
    <source>
        <dbReference type="Proteomes" id="UP000008701"/>
    </source>
</evidence>
<dbReference type="eggNOG" id="COG4704">
    <property type="taxonomic scope" value="Bacteria"/>
</dbReference>
<dbReference type="Proteomes" id="UP000008701">
    <property type="component" value="Chromosome"/>
</dbReference>
<evidence type="ECO:0000313" key="2">
    <source>
        <dbReference type="EMBL" id="ABL64580.1"/>
    </source>
</evidence>
<reference evidence="2 3" key="1">
    <citation type="submission" date="2006-12" db="EMBL/GenBank/DDBJ databases">
        <title>Complete sequence of Chlorobium phaeobacteroides DSM 266.</title>
        <authorList>
            <consortium name="US DOE Joint Genome Institute"/>
            <person name="Copeland A."/>
            <person name="Lucas S."/>
            <person name="Lapidus A."/>
            <person name="Barry K."/>
            <person name="Detter J.C."/>
            <person name="Glavina del Rio T."/>
            <person name="Hammon N."/>
            <person name="Israni S."/>
            <person name="Pitluck S."/>
            <person name="Goltsman E."/>
            <person name="Schmutz J."/>
            <person name="Larimer F."/>
            <person name="Land M."/>
            <person name="Hauser L."/>
            <person name="Mikhailova N."/>
            <person name="Li T."/>
            <person name="Overmann J."/>
            <person name="Bryant D.A."/>
            <person name="Richardson P."/>
        </authorList>
    </citation>
    <scope>NUCLEOTIDE SEQUENCE [LARGE SCALE GENOMIC DNA]</scope>
    <source>
        <strain evidence="2 3">DSM 266</strain>
    </source>
</reference>
<dbReference type="Pfam" id="PF09603">
    <property type="entry name" value="Fib_succ_major"/>
    <property type="match status" value="1"/>
</dbReference>
<dbReference type="RefSeq" id="WP_011744413.1">
    <property type="nucleotide sequence ID" value="NC_008639.1"/>
</dbReference>
<gene>
    <name evidence="2" type="ordered locus">Cpha266_0523</name>
</gene>
<protein>
    <recommendedName>
        <fullName evidence="1">Fibrobacter succinogenes major paralogous domain-containing protein</fullName>
    </recommendedName>
</protein>
<proteinExistence type="predicted"/>
<name>A1BDV3_CHLPD</name>
<dbReference type="NCBIfam" id="TIGR02145">
    <property type="entry name" value="Fib_succ_major"/>
    <property type="match status" value="1"/>
</dbReference>